<evidence type="ECO:0000256" key="3">
    <source>
        <dbReference type="ARBA" id="ARBA00022989"/>
    </source>
</evidence>
<keyword evidence="3 5" id="KW-1133">Transmembrane helix</keyword>
<dbReference type="PANTHER" id="PTHR22950:SF349">
    <property type="entry name" value="AMINO ACID TRANSPORTER TRANSMEMBRANE DOMAIN-CONTAINING PROTEIN"/>
    <property type="match status" value="1"/>
</dbReference>
<keyword evidence="4 5" id="KW-0472">Membrane</keyword>
<organism evidence="7">
    <name type="scientific">Menopon gallinae</name>
    <name type="common">poultry shaft louse</name>
    <dbReference type="NCBI Taxonomy" id="328185"/>
    <lineage>
        <taxon>Eukaryota</taxon>
        <taxon>Metazoa</taxon>
        <taxon>Ecdysozoa</taxon>
        <taxon>Arthropoda</taxon>
        <taxon>Hexapoda</taxon>
        <taxon>Insecta</taxon>
        <taxon>Pterygota</taxon>
        <taxon>Neoptera</taxon>
        <taxon>Paraneoptera</taxon>
        <taxon>Psocodea</taxon>
        <taxon>Troctomorpha</taxon>
        <taxon>Phthiraptera</taxon>
        <taxon>Amblycera</taxon>
        <taxon>Menoponidae</taxon>
        <taxon>Menopon</taxon>
    </lineage>
</organism>
<keyword evidence="2 5" id="KW-0812">Transmembrane</keyword>
<feature type="domain" description="Amino acid transporter transmembrane" evidence="6">
    <location>
        <begin position="43"/>
        <end position="444"/>
    </location>
</feature>
<feature type="transmembrane region" description="Helical" evidence="5">
    <location>
        <begin position="387"/>
        <end position="407"/>
    </location>
</feature>
<evidence type="ECO:0000256" key="5">
    <source>
        <dbReference type="SAM" id="Phobius"/>
    </source>
</evidence>
<dbReference type="GO" id="GO:0015179">
    <property type="term" value="F:L-amino acid transmembrane transporter activity"/>
    <property type="evidence" value="ECO:0007669"/>
    <property type="project" value="TreeGrafter"/>
</dbReference>
<feature type="transmembrane region" description="Helical" evidence="5">
    <location>
        <begin position="364"/>
        <end position="381"/>
    </location>
</feature>
<dbReference type="GO" id="GO:0005774">
    <property type="term" value="C:vacuolar membrane"/>
    <property type="evidence" value="ECO:0007669"/>
    <property type="project" value="TreeGrafter"/>
</dbReference>
<evidence type="ECO:0000256" key="2">
    <source>
        <dbReference type="ARBA" id="ARBA00022692"/>
    </source>
</evidence>
<feature type="transmembrane region" description="Helical" evidence="5">
    <location>
        <begin position="235"/>
        <end position="258"/>
    </location>
</feature>
<sequence length="461" mass="51161">MVEGGLDTTEAPRDDGKPSQIEAISASMAKDLVKGDGEEKPMRKTTYWETLMHIHKCNTGSSIFAMGNAFKNSGLALGSILVFSIGFICVHCQHMMLNVCEETTKRLNLKKSVGFEEGSELCFKVGHPKYRKWGPFMGKLVETSVTITQSGFCSVYMVFVADNLKQVWDKFLPPIHISIMIAIVVIPMIFLSWIQDLKSLAPVSIIANVLVTAGIITVAYVAVTDLPDISERKLVADYSLLPLFFGTVVYAFEGIGVLTPIKSGYKNPEKFAKPLGPLNVAMGFFTLLTIFLGFVGYWKWGEDVKPSLTLNLDQDSVIGIALKSLISIGIVLTYPLQLKPALDNNFAIITKLWGPFKRPHLADIIFRTLYTLFLFILAEVVPFLDLFISLIGALSSSALALIVPPIMDLVTFHESYGPLKWRLWKNGFIIIFGIVGFIIGTVYAMIDIVKSFHKVYGYEEE</sequence>
<evidence type="ECO:0000313" key="7">
    <source>
        <dbReference type="EMBL" id="KAL0280751.1"/>
    </source>
</evidence>
<gene>
    <name evidence="7" type="ORF">PYX00_001959</name>
</gene>
<name>A0AAW2IG89_9NEOP</name>
<proteinExistence type="predicted"/>
<feature type="transmembrane region" description="Helical" evidence="5">
    <location>
        <begin position="428"/>
        <end position="446"/>
    </location>
</feature>
<protein>
    <recommendedName>
        <fullName evidence="6">Amino acid transporter transmembrane domain-containing protein</fullName>
    </recommendedName>
</protein>
<accession>A0AAW2IG89</accession>
<dbReference type="PANTHER" id="PTHR22950">
    <property type="entry name" value="AMINO ACID TRANSPORTER"/>
    <property type="match status" value="1"/>
</dbReference>
<feature type="transmembrane region" description="Helical" evidence="5">
    <location>
        <begin position="205"/>
        <end position="223"/>
    </location>
</feature>
<comment type="subcellular location">
    <subcellularLocation>
        <location evidence="1">Membrane</location>
        <topology evidence="1">Multi-pass membrane protein</topology>
    </subcellularLocation>
</comment>
<dbReference type="EMBL" id="JARGDH010000001">
    <property type="protein sequence ID" value="KAL0280751.1"/>
    <property type="molecule type" value="Genomic_DNA"/>
</dbReference>
<dbReference type="InterPro" id="IPR013057">
    <property type="entry name" value="AA_transpt_TM"/>
</dbReference>
<evidence type="ECO:0000256" key="4">
    <source>
        <dbReference type="ARBA" id="ARBA00023136"/>
    </source>
</evidence>
<reference evidence="7" key="1">
    <citation type="journal article" date="2024" name="Gigascience">
        <title>Chromosome-level genome of the poultry shaft louse Menopon gallinae provides insight into the host-switching and adaptive evolution of parasitic lice.</title>
        <authorList>
            <person name="Xu Y."/>
            <person name="Ma L."/>
            <person name="Liu S."/>
            <person name="Liang Y."/>
            <person name="Liu Q."/>
            <person name="He Z."/>
            <person name="Tian L."/>
            <person name="Duan Y."/>
            <person name="Cai W."/>
            <person name="Li H."/>
            <person name="Song F."/>
        </authorList>
    </citation>
    <scope>NUCLEOTIDE SEQUENCE</scope>
    <source>
        <strain evidence="7">Cailab_2023a</strain>
    </source>
</reference>
<comment type="caution">
    <text evidence="7">The sequence shown here is derived from an EMBL/GenBank/DDBJ whole genome shotgun (WGS) entry which is preliminary data.</text>
</comment>
<feature type="transmembrane region" description="Helical" evidence="5">
    <location>
        <begin position="171"/>
        <end position="193"/>
    </location>
</feature>
<dbReference type="AlphaFoldDB" id="A0AAW2IG89"/>
<feature type="transmembrane region" description="Helical" evidence="5">
    <location>
        <begin position="75"/>
        <end position="97"/>
    </location>
</feature>
<feature type="transmembrane region" description="Helical" evidence="5">
    <location>
        <begin position="278"/>
        <end position="298"/>
    </location>
</feature>
<evidence type="ECO:0000256" key="1">
    <source>
        <dbReference type="ARBA" id="ARBA00004141"/>
    </source>
</evidence>
<evidence type="ECO:0000259" key="6">
    <source>
        <dbReference type="Pfam" id="PF01490"/>
    </source>
</evidence>
<dbReference type="Pfam" id="PF01490">
    <property type="entry name" value="Aa_trans"/>
    <property type="match status" value="1"/>
</dbReference>